<dbReference type="Pfam" id="PF00378">
    <property type="entry name" value="ECH_1"/>
    <property type="match status" value="1"/>
</dbReference>
<evidence type="ECO:0000256" key="4">
    <source>
        <dbReference type="ARBA" id="ARBA00023235"/>
    </source>
</evidence>
<keyword evidence="4" id="KW-0413">Isomerase</keyword>
<evidence type="ECO:0000256" key="2">
    <source>
        <dbReference type="ARBA" id="ARBA00005254"/>
    </source>
</evidence>
<dbReference type="RefSeq" id="WP_067385798.1">
    <property type="nucleotide sequence ID" value="NZ_CP015839.1"/>
</dbReference>
<sequence>MSDLITQRCHEGVLELTLNRPQKKNALNREMYLGLTDMLQQADNDDAVRVVLLNGAGDSFCAGNDIADFVSSGGSAEAARVPLRLLQTLAGLEKPLVAAIHGHAVGIGTTLLLHCDLVYGADNTRLQLPFARLGLVPEGGSSLLLPQLAGHRRAFELLVLGEAFDADCGLSIGLINEVIAADQVLARARDRACSLAALPQQALRKSKQMLRAHQQDLLQQVLVEEIDAFRERLNSAEAQGALMAFMQRG</sequence>
<proteinExistence type="inferred from homology"/>
<dbReference type="PANTHER" id="PTHR43684:SF1">
    <property type="entry name" value="ENOYL-COA DELTA ISOMERASE 2"/>
    <property type="match status" value="1"/>
</dbReference>
<dbReference type="STRING" id="1821621.A8C75_18710"/>
<dbReference type="SUPFAM" id="SSF52096">
    <property type="entry name" value="ClpP/crotonase"/>
    <property type="match status" value="1"/>
</dbReference>
<dbReference type="CDD" id="cd06558">
    <property type="entry name" value="crotonase-like"/>
    <property type="match status" value="1"/>
</dbReference>
<dbReference type="OrthoDB" id="9797151at2"/>
<evidence type="ECO:0000313" key="6">
    <source>
        <dbReference type="Proteomes" id="UP000078070"/>
    </source>
</evidence>
<reference evidence="5 6" key="2">
    <citation type="journal article" date="2018" name="Int. J. Syst. Evol. Microbiol.">
        <title>Marinobacterium aestuarii sp. nov., a benzene-degrading marine bacterium isolated from estuary sediment.</title>
        <authorList>
            <person name="Bae S.S."/>
            <person name="Jung J."/>
            <person name="Chung D."/>
            <person name="Baek K."/>
        </authorList>
    </citation>
    <scope>NUCLEOTIDE SEQUENCE [LARGE SCALE GENOMIC DNA]</scope>
    <source>
        <strain evidence="5 6">ST58-10</strain>
    </source>
</reference>
<comment type="subcellular location">
    <subcellularLocation>
        <location evidence="1">Peroxisome</location>
    </subcellularLocation>
</comment>
<keyword evidence="6" id="KW-1185">Reference proteome</keyword>
<reference evidence="6" key="1">
    <citation type="submission" date="2016-05" db="EMBL/GenBank/DDBJ databases">
        <authorList>
            <person name="Baek K."/>
            <person name="Yang S.-J."/>
        </authorList>
    </citation>
    <scope>NUCLEOTIDE SEQUENCE [LARGE SCALE GENOMIC DNA]</scope>
    <source>
        <strain evidence="6">ST58-10</strain>
    </source>
</reference>
<dbReference type="AlphaFoldDB" id="A0A1A9F1U1"/>
<evidence type="ECO:0000256" key="3">
    <source>
        <dbReference type="ARBA" id="ARBA00023140"/>
    </source>
</evidence>
<accession>A0A1A9F1U1</accession>
<organism evidence="5 6">
    <name type="scientific">Marinobacterium aestuarii</name>
    <dbReference type="NCBI Taxonomy" id="1821621"/>
    <lineage>
        <taxon>Bacteria</taxon>
        <taxon>Pseudomonadati</taxon>
        <taxon>Pseudomonadota</taxon>
        <taxon>Gammaproteobacteria</taxon>
        <taxon>Oceanospirillales</taxon>
        <taxon>Oceanospirillaceae</taxon>
        <taxon>Marinobacterium</taxon>
    </lineage>
</organism>
<gene>
    <name evidence="5" type="ORF">A8C75_18710</name>
</gene>
<dbReference type="InterPro" id="IPR014748">
    <property type="entry name" value="Enoyl-CoA_hydra_C"/>
</dbReference>
<dbReference type="InterPro" id="IPR051053">
    <property type="entry name" value="ECH/Chromodomain_protein"/>
</dbReference>
<comment type="similarity">
    <text evidence="2">Belongs to the enoyl-CoA hydratase/isomerase family.</text>
</comment>
<dbReference type="Proteomes" id="UP000078070">
    <property type="component" value="Chromosome"/>
</dbReference>
<dbReference type="PANTHER" id="PTHR43684">
    <property type="match status" value="1"/>
</dbReference>
<dbReference type="InterPro" id="IPR029045">
    <property type="entry name" value="ClpP/crotonase-like_dom_sf"/>
</dbReference>
<protein>
    <submittedName>
        <fullName evidence="5">Enoyl-CoA hydratase</fullName>
    </submittedName>
</protein>
<evidence type="ECO:0000256" key="1">
    <source>
        <dbReference type="ARBA" id="ARBA00004275"/>
    </source>
</evidence>
<dbReference type="InterPro" id="IPR001753">
    <property type="entry name" value="Enoyl-CoA_hydra/iso"/>
</dbReference>
<dbReference type="Gene3D" id="3.90.226.10">
    <property type="entry name" value="2-enoyl-CoA Hydratase, Chain A, domain 1"/>
    <property type="match status" value="1"/>
</dbReference>
<dbReference type="KEGG" id="mars:A8C75_18710"/>
<name>A0A1A9F1U1_9GAMM</name>
<dbReference type="Gene3D" id="1.10.12.10">
    <property type="entry name" value="Lyase 2-enoyl-coa Hydratase, Chain A, domain 2"/>
    <property type="match status" value="1"/>
</dbReference>
<dbReference type="EMBL" id="CP015839">
    <property type="protein sequence ID" value="ANG64304.1"/>
    <property type="molecule type" value="Genomic_DNA"/>
</dbReference>
<dbReference type="GO" id="GO:0004165">
    <property type="term" value="F:delta(3)-delta(2)-enoyl-CoA isomerase activity"/>
    <property type="evidence" value="ECO:0007669"/>
    <property type="project" value="UniProtKB-ARBA"/>
</dbReference>
<keyword evidence="3" id="KW-0576">Peroxisome</keyword>
<evidence type="ECO:0000313" key="5">
    <source>
        <dbReference type="EMBL" id="ANG64304.1"/>
    </source>
</evidence>